<dbReference type="InterPro" id="IPR041522">
    <property type="entry name" value="CdaR_GGDEF"/>
</dbReference>
<evidence type="ECO:0000313" key="6">
    <source>
        <dbReference type="EMBL" id="RKN85253.1"/>
    </source>
</evidence>
<accession>A0A3B0CIQ3</accession>
<dbReference type="GO" id="GO:0003700">
    <property type="term" value="F:DNA-binding transcription factor activity"/>
    <property type="evidence" value="ECO:0007669"/>
    <property type="project" value="InterPro"/>
</dbReference>
<dbReference type="InterPro" id="IPR009057">
    <property type="entry name" value="Homeodomain-like_sf"/>
</dbReference>
<dbReference type="Gene3D" id="1.10.10.60">
    <property type="entry name" value="Homeodomain-like"/>
    <property type="match status" value="2"/>
</dbReference>
<feature type="transmembrane region" description="Helical" evidence="4">
    <location>
        <begin position="297"/>
        <end position="316"/>
    </location>
</feature>
<sequence length="770" mass="86643">MRKFKPTSRLFYQYIVSYLLILMLPVLVIGFVAYSYFLQLMKEEIIRSNLTVLNQVKDTIDTKLSELGNIAVHIAANPHLSPYTATKNAYNEMNAISELRNYASANSFVSDILLYYRGGDKLYSPYSVFAAKTYPDKIFRYEKWSSADFYRDINSLDMPLLRTAENAFVPNPEKFITYIVPIPYRESSPYGTVLFQMKAKTINEMIVTTFGDEGGNAIILNERNEVITSLAPVSADSLGSWIETIRTKGGSGSGTIGFEGSDYLAGYVKSEASGWTYLSLVNKSTAMNSVQLIQTRAMYSLLLLLLLGGGAIMYVMTLNYAPIRKLKYFVESKLNRAFRNTNELESIRSAFRYISDNNEELHRKLDSSKPALKSYLLSGLLKGEFHDIRTFNEKGDSADIRFGNKLFRVVIFAFSRKDKIPNALSETIVSEIEKLLTEGEAEPGASLQAQRASFEGYGMDSLEGNKLIFIIGVDSREDAALTAVLSSIQRFFVRTRGWNVTIGVGHPYAEAGEIGKSYIEATGAVDYRLIKGHGELILFKEVAGASAAQSGHSVGDWNRLRLLMIQGDTSEVEAQLDAIIASITENVVPLFMARCICFDLIRVIVSIHYEMNVQPSERQKMYPDVMSLTEFETVEELVGLVRTISDDLCTILREQKESANYRLRDQIVDYIGRHYASYHFSVQTMADDLHVSASYLSRYFKDQTGQTILQYVTSVRMEKAKRLLLEGTDNMQQLAGQIGFGSVPGFIRKFKEIEGMTPGEFRTHHKKPSM</sequence>
<dbReference type="InterPro" id="IPR018060">
    <property type="entry name" value="HTH_AraC"/>
</dbReference>
<dbReference type="OrthoDB" id="2647120at2"/>
<dbReference type="Pfam" id="PF17853">
    <property type="entry name" value="GGDEF_2"/>
    <property type="match status" value="1"/>
</dbReference>
<keyword evidence="4" id="KW-0472">Membrane</keyword>
<feature type="transmembrane region" description="Helical" evidence="4">
    <location>
        <begin position="12"/>
        <end position="37"/>
    </location>
</feature>
<dbReference type="EMBL" id="RBAH01000005">
    <property type="protein sequence ID" value="RKN85253.1"/>
    <property type="molecule type" value="Genomic_DNA"/>
</dbReference>
<protein>
    <submittedName>
        <fullName evidence="6">AraC family transcriptional regulator</fullName>
    </submittedName>
</protein>
<keyword evidence="4" id="KW-1133">Transmembrane helix</keyword>
<dbReference type="RefSeq" id="WP_120746905.1">
    <property type="nucleotide sequence ID" value="NZ_RBAH01000005.1"/>
</dbReference>
<gene>
    <name evidence="6" type="ORF">D7M11_09195</name>
</gene>
<dbReference type="PROSITE" id="PS01124">
    <property type="entry name" value="HTH_ARAC_FAMILY_2"/>
    <property type="match status" value="1"/>
</dbReference>
<reference evidence="6 7" key="1">
    <citation type="journal article" date="2007" name="Int. J. Syst. Evol. Microbiol.">
        <title>Paenibacillus ginsengarvi sp. nov., isolated from soil from ginseng cultivation.</title>
        <authorList>
            <person name="Yoon M.H."/>
            <person name="Ten L.N."/>
            <person name="Im W.T."/>
        </authorList>
    </citation>
    <scope>NUCLEOTIDE SEQUENCE [LARGE SCALE GENOMIC DNA]</scope>
    <source>
        <strain evidence="6 7">KCTC 13059</strain>
    </source>
</reference>
<dbReference type="SUPFAM" id="SSF46689">
    <property type="entry name" value="Homeodomain-like"/>
    <property type="match status" value="2"/>
</dbReference>
<dbReference type="PANTHER" id="PTHR43280:SF28">
    <property type="entry name" value="HTH-TYPE TRANSCRIPTIONAL ACTIVATOR RHAS"/>
    <property type="match status" value="1"/>
</dbReference>
<keyword evidence="2" id="KW-0238">DNA-binding</keyword>
<evidence type="ECO:0000256" key="2">
    <source>
        <dbReference type="ARBA" id="ARBA00023125"/>
    </source>
</evidence>
<proteinExistence type="predicted"/>
<keyword evidence="1" id="KW-0805">Transcription regulation</keyword>
<dbReference type="SMART" id="SM00342">
    <property type="entry name" value="HTH_ARAC"/>
    <property type="match status" value="1"/>
</dbReference>
<evidence type="ECO:0000313" key="7">
    <source>
        <dbReference type="Proteomes" id="UP000282311"/>
    </source>
</evidence>
<keyword evidence="4" id="KW-0812">Transmembrane</keyword>
<dbReference type="GO" id="GO:0043565">
    <property type="term" value="F:sequence-specific DNA binding"/>
    <property type="evidence" value="ECO:0007669"/>
    <property type="project" value="InterPro"/>
</dbReference>
<dbReference type="Pfam" id="PF12833">
    <property type="entry name" value="HTH_18"/>
    <property type="match status" value="1"/>
</dbReference>
<evidence type="ECO:0000256" key="4">
    <source>
        <dbReference type="SAM" id="Phobius"/>
    </source>
</evidence>
<evidence type="ECO:0000256" key="1">
    <source>
        <dbReference type="ARBA" id="ARBA00023015"/>
    </source>
</evidence>
<name>A0A3B0CIQ3_9BACL</name>
<keyword evidence="3" id="KW-0804">Transcription</keyword>
<feature type="domain" description="HTH araC/xylS-type" evidence="5">
    <location>
        <begin position="665"/>
        <end position="764"/>
    </location>
</feature>
<dbReference type="Proteomes" id="UP000282311">
    <property type="component" value="Unassembled WGS sequence"/>
</dbReference>
<dbReference type="AlphaFoldDB" id="A0A3B0CIQ3"/>
<keyword evidence="7" id="KW-1185">Reference proteome</keyword>
<evidence type="ECO:0000259" key="5">
    <source>
        <dbReference type="PROSITE" id="PS01124"/>
    </source>
</evidence>
<comment type="caution">
    <text evidence="6">The sequence shown here is derived from an EMBL/GenBank/DDBJ whole genome shotgun (WGS) entry which is preliminary data.</text>
</comment>
<dbReference type="PANTHER" id="PTHR43280">
    <property type="entry name" value="ARAC-FAMILY TRANSCRIPTIONAL REGULATOR"/>
    <property type="match status" value="1"/>
</dbReference>
<organism evidence="6 7">
    <name type="scientific">Paenibacillus ginsengarvi</name>
    <dbReference type="NCBI Taxonomy" id="400777"/>
    <lineage>
        <taxon>Bacteria</taxon>
        <taxon>Bacillati</taxon>
        <taxon>Bacillota</taxon>
        <taxon>Bacilli</taxon>
        <taxon>Bacillales</taxon>
        <taxon>Paenibacillaceae</taxon>
        <taxon>Paenibacillus</taxon>
    </lineage>
</organism>
<evidence type="ECO:0000256" key="3">
    <source>
        <dbReference type="ARBA" id="ARBA00023163"/>
    </source>
</evidence>